<sequence>MKRFYKPFIGCLVGLAASSFSFAQTVLDFESETIGDYTEVPNVNQATFSSAGFDITAISSVANGVYYGFEKDNPSQYPTSIGYNTTYFYMGTLEGDPLTEMDITRTGGGLFDFDKIRLSPYPSTSPYDVPFDVSVQGFKNGAAVTSKVSQSTLIHGQGGYVDAVDFDLSGDATFNAVDKVVITTSITNDYFALDNVVLSPVDVTPVSINGFVGVLTSNKANLSWNSGVEANFGHYTLEKSLDGKTFQVVKEIAAKGSNQTYKASVTQIEQKAYYRLKLVDQSGAFSYYENVLTLDRKPSAELKLYPNPAIDYIKVFAPEKGELVICDGAGKVVLSSQLKAGETRVNIASLSAGMYYATCNGQKISFVKR</sequence>
<dbReference type="Proteomes" id="UP000321291">
    <property type="component" value="Chromosome"/>
</dbReference>
<keyword evidence="4" id="KW-1185">Reference proteome</keyword>
<feature type="domain" description="Secretion system C-terminal sorting" evidence="2">
    <location>
        <begin position="304"/>
        <end position="368"/>
    </location>
</feature>
<evidence type="ECO:0000259" key="2">
    <source>
        <dbReference type="Pfam" id="PF18962"/>
    </source>
</evidence>
<gene>
    <name evidence="3" type="ORF">FSB73_21755</name>
</gene>
<feature type="chain" id="PRO_5022666814" evidence="1">
    <location>
        <begin position="24"/>
        <end position="369"/>
    </location>
</feature>
<evidence type="ECO:0000313" key="4">
    <source>
        <dbReference type="Proteomes" id="UP000321291"/>
    </source>
</evidence>
<dbReference type="NCBIfam" id="TIGR04183">
    <property type="entry name" value="Por_Secre_tail"/>
    <property type="match status" value="1"/>
</dbReference>
<name>A0A5B8VT06_9BACT</name>
<dbReference type="AlphaFoldDB" id="A0A5B8VT06"/>
<evidence type="ECO:0000313" key="3">
    <source>
        <dbReference type="EMBL" id="QEC73896.1"/>
    </source>
</evidence>
<protein>
    <submittedName>
        <fullName evidence="3">T9SS type A sorting domain-containing protein</fullName>
    </submittedName>
</protein>
<dbReference type="InterPro" id="IPR013783">
    <property type="entry name" value="Ig-like_fold"/>
</dbReference>
<reference evidence="3 4" key="1">
    <citation type="journal article" date="2017" name="Int. J. Syst. Evol. Microbiol.">
        <title>Arachidicoccus ginsenosidivorans sp. nov., with ginsenoside-converting activity isolated from ginseng cultivating soil.</title>
        <authorList>
            <person name="Siddiqi M.Z."/>
            <person name="Aslam Z."/>
            <person name="Im W.T."/>
        </authorList>
    </citation>
    <scope>NUCLEOTIDE SEQUENCE [LARGE SCALE GENOMIC DNA]</scope>
    <source>
        <strain evidence="3 4">Gsoil 809</strain>
    </source>
</reference>
<dbReference type="OrthoDB" id="9800925at2"/>
<dbReference type="InterPro" id="IPR026444">
    <property type="entry name" value="Secre_tail"/>
</dbReference>
<keyword evidence="1" id="KW-0732">Signal</keyword>
<dbReference type="KEGG" id="agi:FSB73_21755"/>
<dbReference type="RefSeq" id="WP_146787206.1">
    <property type="nucleotide sequence ID" value="NZ_CP042434.1"/>
</dbReference>
<dbReference type="Pfam" id="PF18962">
    <property type="entry name" value="Por_Secre_tail"/>
    <property type="match status" value="1"/>
</dbReference>
<evidence type="ECO:0000256" key="1">
    <source>
        <dbReference type="SAM" id="SignalP"/>
    </source>
</evidence>
<dbReference type="Gene3D" id="2.60.40.10">
    <property type="entry name" value="Immunoglobulins"/>
    <property type="match status" value="1"/>
</dbReference>
<dbReference type="EMBL" id="CP042434">
    <property type="protein sequence ID" value="QEC73896.1"/>
    <property type="molecule type" value="Genomic_DNA"/>
</dbReference>
<organism evidence="3 4">
    <name type="scientific">Arachidicoccus ginsenosidivorans</name>
    <dbReference type="NCBI Taxonomy" id="496057"/>
    <lineage>
        <taxon>Bacteria</taxon>
        <taxon>Pseudomonadati</taxon>
        <taxon>Bacteroidota</taxon>
        <taxon>Chitinophagia</taxon>
        <taxon>Chitinophagales</taxon>
        <taxon>Chitinophagaceae</taxon>
        <taxon>Arachidicoccus</taxon>
    </lineage>
</organism>
<feature type="signal peptide" evidence="1">
    <location>
        <begin position="1"/>
        <end position="23"/>
    </location>
</feature>
<accession>A0A5B8VT06</accession>
<proteinExistence type="predicted"/>